<feature type="transmembrane region" description="Helical" evidence="1">
    <location>
        <begin position="204"/>
        <end position="225"/>
    </location>
</feature>
<evidence type="ECO:0000259" key="2">
    <source>
        <dbReference type="Pfam" id="PF02517"/>
    </source>
</evidence>
<evidence type="ECO:0000256" key="1">
    <source>
        <dbReference type="SAM" id="Phobius"/>
    </source>
</evidence>
<dbReference type="PANTHER" id="PTHR36435:SF1">
    <property type="entry name" value="CAAX AMINO TERMINAL PROTEASE FAMILY PROTEIN"/>
    <property type="match status" value="1"/>
</dbReference>
<feature type="transmembrane region" description="Helical" evidence="1">
    <location>
        <begin position="237"/>
        <end position="257"/>
    </location>
</feature>
<keyword evidence="1 3" id="KW-0812">Transmembrane</keyword>
<reference evidence="3 4" key="1">
    <citation type="journal article" date="2013" name="ISME J.">
        <title>Comparative genomics of pathogenic lineages of Vibrio nigripulchritudo identifies virulence-associated traits.</title>
        <authorList>
            <person name="Goudenege D."/>
            <person name="Labreuche Y."/>
            <person name="Krin E."/>
            <person name="Ansquer D."/>
            <person name="Mangenot S."/>
            <person name="Calteau A."/>
            <person name="Medigue C."/>
            <person name="Mazel D."/>
            <person name="Polz M.F."/>
            <person name="Le Roux F."/>
        </authorList>
    </citation>
    <scope>NUCLEOTIDE SEQUENCE [LARGE SCALE GENOMIC DNA]</scope>
    <source>
        <strain evidence="3 4">SOn1</strain>
    </source>
</reference>
<feature type="transmembrane region" description="Helical" evidence="1">
    <location>
        <begin position="12"/>
        <end position="32"/>
    </location>
</feature>
<dbReference type="GO" id="GO:0080120">
    <property type="term" value="P:CAAX-box protein maturation"/>
    <property type="evidence" value="ECO:0007669"/>
    <property type="project" value="UniProtKB-ARBA"/>
</dbReference>
<dbReference type="PANTHER" id="PTHR36435">
    <property type="entry name" value="SLR1288 PROTEIN"/>
    <property type="match status" value="1"/>
</dbReference>
<dbReference type="RefSeq" id="WP_022612999.1">
    <property type="nucleotide sequence ID" value="NZ_LK391965.1"/>
</dbReference>
<proteinExistence type="predicted"/>
<evidence type="ECO:0000313" key="4">
    <source>
        <dbReference type="Proteomes" id="UP000018211"/>
    </source>
</evidence>
<dbReference type="InterPro" id="IPR052710">
    <property type="entry name" value="CAAX_protease"/>
</dbReference>
<evidence type="ECO:0000313" key="3">
    <source>
        <dbReference type="EMBL" id="CCO48543.1"/>
    </source>
</evidence>
<protein>
    <submittedName>
        <fullName evidence="3">Transmembrane protein</fullName>
    </submittedName>
</protein>
<accession>A0AAV2VW03</accession>
<gene>
    <name evidence="3" type="ORF">VIBNISOn1_560078</name>
</gene>
<organism evidence="3 4">
    <name type="scientific">Vibrio nigripulchritudo SOn1</name>
    <dbReference type="NCBI Taxonomy" id="1238450"/>
    <lineage>
        <taxon>Bacteria</taxon>
        <taxon>Pseudomonadati</taxon>
        <taxon>Pseudomonadota</taxon>
        <taxon>Gammaproteobacteria</taxon>
        <taxon>Vibrionales</taxon>
        <taxon>Vibrionaceae</taxon>
        <taxon>Vibrio</taxon>
    </lineage>
</organism>
<dbReference type="EMBL" id="CAOF01000149">
    <property type="protein sequence ID" value="CCO48543.1"/>
    <property type="molecule type" value="Genomic_DNA"/>
</dbReference>
<dbReference type="GO" id="GO:0004175">
    <property type="term" value="F:endopeptidase activity"/>
    <property type="evidence" value="ECO:0007669"/>
    <property type="project" value="UniProtKB-ARBA"/>
</dbReference>
<feature type="transmembrane region" description="Helical" evidence="1">
    <location>
        <begin position="83"/>
        <end position="102"/>
    </location>
</feature>
<feature type="transmembrane region" description="Helical" evidence="1">
    <location>
        <begin position="44"/>
        <end position="62"/>
    </location>
</feature>
<feature type="transmembrane region" description="Helical" evidence="1">
    <location>
        <begin position="122"/>
        <end position="143"/>
    </location>
</feature>
<name>A0AAV2VW03_9VIBR</name>
<keyword evidence="1" id="KW-1133">Transmembrane helix</keyword>
<dbReference type="AlphaFoldDB" id="A0AAV2VW03"/>
<feature type="domain" description="CAAX prenyl protease 2/Lysostaphin resistance protein A-like" evidence="2">
    <location>
        <begin position="131"/>
        <end position="216"/>
    </location>
</feature>
<keyword evidence="1" id="KW-0472">Membrane</keyword>
<comment type="caution">
    <text evidence="3">The sequence shown here is derived from an EMBL/GenBank/DDBJ whole genome shotgun (WGS) entry which is preliminary data.</text>
</comment>
<dbReference type="InterPro" id="IPR003675">
    <property type="entry name" value="Rce1/LyrA-like_dom"/>
</dbReference>
<dbReference type="Pfam" id="PF02517">
    <property type="entry name" value="Rce1-like"/>
    <property type="match status" value="1"/>
</dbReference>
<sequence length="266" mass="29848">MKNSICISSFLGAFFVLAFLIALQMLASLVLYELGFKFEAGDPNFSGLIMLFSNIIVIAALVHHNGFSYKNLFHENRSTVKSTILLLVFPILLTFVGSVFWLSDLTSLMLLFFPAHIDEYLMMSRFLSGGLVSIVVVCIIAPLMEELLFRGVMLRGFLKHYSEYTSIMLSAMLFSLAHLTLIQLPVTYILGTLLGWLYVRTKSLWPSILAHAIYNTCVMIFWSVSEEKIHQDSVTEFNSVGVTAIAIISSAIGFYMLRLLLVSKRG</sequence>
<dbReference type="Proteomes" id="UP000018211">
    <property type="component" value="Unassembled WGS sequence"/>
</dbReference>